<sequence>MDNIKKDMEKAASKNLDTQSNKHSSEETHTFSIPGIPDPKDITEAGAGFFNRS</sequence>
<dbReference type="RefSeq" id="WP_182502139.1">
    <property type="nucleotide sequence ID" value="NZ_JACJHX010000003.1"/>
</dbReference>
<feature type="compositionally biased region" description="Basic and acidic residues" evidence="1">
    <location>
        <begin position="1"/>
        <end position="12"/>
    </location>
</feature>
<name>A0ABR6CNW5_9BACI</name>
<proteinExistence type="predicted"/>
<evidence type="ECO:0000256" key="1">
    <source>
        <dbReference type="SAM" id="MobiDB-lite"/>
    </source>
</evidence>
<protein>
    <recommendedName>
        <fullName evidence="4">DUF4025 domain-containing protein</fullName>
    </recommendedName>
</protein>
<accession>A0ABR6CNW5</accession>
<evidence type="ECO:0000313" key="2">
    <source>
        <dbReference type="EMBL" id="MBA9026265.1"/>
    </source>
</evidence>
<dbReference type="Proteomes" id="UP000626697">
    <property type="component" value="Unassembled WGS sequence"/>
</dbReference>
<reference evidence="2 3" key="1">
    <citation type="submission" date="2020-08" db="EMBL/GenBank/DDBJ databases">
        <title>Genomic Encyclopedia of Type Strains, Phase IV (KMG-IV): sequencing the most valuable type-strain genomes for metagenomic binning, comparative biology and taxonomic classification.</title>
        <authorList>
            <person name="Goeker M."/>
        </authorList>
    </citation>
    <scope>NUCLEOTIDE SEQUENCE [LARGE SCALE GENOMIC DNA]</scope>
    <source>
        <strain evidence="2 3">DSM 105481</strain>
    </source>
</reference>
<evidence type="ECO:0008006" key="4">
    <source>
        <dbReference type="Google" id="ProtNLM"/>
    </source>
</evidence>
<keyword evidence="3" id="KW-1185">Reference proteome</keyword>
<evidence type="ECO:0000313" key="3">
    <source>
        <dbReference type="Proteomes" id="UP000626697"/>
    </source>
</evidence>
<dbReference type="EMBL" id="JACJHX010000003">
    <property type="protein sequence ID" value="MBA9026265.1"/>
    <property type="molecule type" value="Genomic_DNA"/>
</dbReference>
<feature type="region of interest" description="Disordered" evidence="1">
    <location>
        <begin position="1"/>
        <end position="53"/>
    </location>
</feature>
<organism evidence="2 3">
    <name type="scientific">Peribacillus huizhouensis</name>
    <dbReference type="NCBI Taxonomy" id="1501239"/>
    <lineage>
        <taxon>Bacteria</taxon>
        <taxon>Bacillati</taxon>
        <taxon>Bacillota</taxon>
        <taxon>Bacilli</taxon>
        <taxon>Bacillales</taxon>
        <taxon>Bacillaceae</taxon>
        <taxon>Peribacillus</taxon>
    </lineage>
</organism>
<gene>
    <name evidence="2" type="ORF">HNP81_001550</name>
</gene>
<comment type="caution">
    <text evidence="2">The sequence shown here is derived from an EMBL/GenBank/DDBJ whole genome shotgun (WGS) entry which is preliminary data.</text>
</comment>